<feature type="region of interest" description="Disordered" evidence="1">
    <location>
        <begin position="1"/>
        <end position="27"/>
    </location>
</feature>
<name>A0A4Y2PMK9_ARAVE</name>
<evidence type="ECO:0000313" key="2">
    <source>
        <dbReference type="EMBL" id="GBN52401.1"/>
    </source>
</evidence>
<proteinExistence type="predicted"/>
<comment type="caution">
    <text evidence="2">The sequence shown here is derived from an EMBL/GenBank/DDBJ whole genome shotgun (WGS) entry which is preliminary data.</text>
</comment>
<reference evidence="2 3" key="1">
    <citation type="journal article" date="2019" name="Sci. Rep.">
        <title>Orb-weaving spider Araneus ventricosus genome elucidates the spidroin gene catalogue.</title>
        <authorList>
            <person name="Kono N."/>
            <person name="Nakamura H."/>
            <person name="Ohtoshi R."/>
            <person name="Moran D.A.P."/>
            <person name="Shinohara A."/>
            <person name="Yoshida Y."/>
            <person name="Fujiwara M."/>
            <person name="Mori M."/>
            <person name="Tomita M."/>
            <person name="Arakawa K."/>
        </authorList>
    </citation>
    <scope>NUCLEOTIDE SEQUENCE [LARGE SCALE GENOMIC DNA]</scope>
</reference>
<feature type="non-terminal residue" evidence="2">
    <location>
        <position position="1"/>
    </location>
</feature>
<gene>
    <name evidence="2" type="ORF">AVEN_149941_1</name>
</gene>
<evidence type="ECO:0000313" key="3">
    <source>
        <dbReference type="Proteomes" id="UP000499080"/>
    </source>
</evidence>
<evidence type="ECO:0000256" key="1">
    <source>
        <dbReference type="SAM" id="MobiDB-lite"/>
    </source>
</evidence>
<dbReference type="Proteomes" id="UP000499080">
    <property type="component" value="Unassembled WGS sequence"/>
</dbReference>
<organism evidence="2 3">
    <name type="scientific">Araneus ventricosus</name>
    <name type="common">Orbweaver spider</name>
    <name type="synonym">Epeira ventricosa</name>
    <dbReference type="NCBI Taxonomy" id="182803"/>
    <lineage>
        <taxon>Eukaryota</taxon>
        <taxon>Metazoa</taxon>
        <taxon>Ecdysozoa</taxon>
        <taxon>Arthropoda</taxon>
        <taxon>Chelicerata</taxon>
        <taxon>Arachnida</taxon>
        <taxon>Araneae</taxon>
        <taxon>Araneomorphae</taxon>
        <taxon>Entelegynae</taxon>
        <taxon>Araneoidea</taxon>
        <taxon>Araneidae</taxon>
        <taxon>Araneus</taxon>
    </lineage>
</organism>
<dbReference type="AlphaFoldDB" id="A0A4Y2PMK9"/>
<accession>A0A4Y2PMK9</accession>
<sequence length="95" mass="10647">GSLLHSLPVGEPLPPRQASSKATPVCDTEPPSLGSVFQCMKGYRIKRRVKRRNKRRVIENDIENQSASPFITRSPIQVPLSIASDVDEKLLLRRL</sequence>
<keyword evidence="3" id="KW-1185">Reference proteome</keyword>
<protein>
    <submittedName>
        <fullName evidence="2">Uncharacterized protein</fullName>
    </submittedName>
</protein>
<dbReference type="EMBL" id="BGPR01133946">
    <property type="protein sequence ID" value="GBN52401.1"/>
    <property type="molecule type" value="Genomic_DNA"/>
</dbReference>